<protein>
    <submittedName>
        <fullName evidence="2">Cardiolipin-specific deacylase, mitochondrial</fullName>
    </submittedName>
</protein>
<feature type="domain" description="AB hydrolase-1" evidence="1">
    <location>
        <begin position="88"/>
        <end position="308"/>
    </location>
</feature>
<comment type="caution">
    <text evidence="2">The sequence shown here is derived from an EMBL/GenBank/DDBJ whole genome shotgun (WGS) entry which is preliminary data.</text>
</comment>
<reference evidence="2" key="2">
    <citation type="submission" date="2023-05" db="EMBL/GenBank/DDBJ databases">
        <authorList>
            <consortium name="Lawrence Berkeley National Laboratory"/>
            <person name="Steindorff A."/>
            <person name="Hensen N."/>
            <person name="Bonometti L."/>
            <person name="Westerberg I."/>
            <person name="Brannstrom I.O."/>
            <person name="Guillou S."/>
            <person name="Cros-Aarteil S."/>
            <person name="Calhoun S."/>
            <person name="Haridas S."/>
            <person name="Kuo A."/>
            <person name="Mondo S."/>
            <person name="Pangilinan J."/>
            <person name="Riley R."/>
            <person name="Labutti K."/>
            <person name="Andreopoulos B."/>
            <person name="Lipzen A."/>
            <person name="Chen C."/>
            <person name="Yanf M."/>
            <person name="Daum C."/>
            <person name="Ng V."/>
            <person name="Clum A."/>
            <person name="Ohm R."/>
            <person name="Martin F."/>
            <person name="Silar P."/>
            <person name="Natvig D."/>
            <person name="Lalanne C."/>
            <person name="Gautier V."/>
            <person name="Ament-Velasquez S.L."/>
            <person name="Kruys A."/>
            <person name="Hutchinson M.I."/>
            <person name="Powell A.J."/>
            <person name="Barry K."/>
            <person name="Miller A.N."/>
            <person name="Grigoriev I.V."/>
            <person name="Debuchy R."/>
            <person name="Gladieux P."/>
            <person name="Thoren M.H."/>
            <person name="Johannesson H."/>
        </authorList>
    </citation>
    <scope>NUCLEOTIDE SEQUENCE</scope>
    <source>
        <strain evidence="2">CBS 141.50</strain>
    </source>
</reference>
<dbReference type="AlphaFoldDB" id="A0AAN6UW60"/>
<dbReference type="InterPro" id="IPR000073">
    <property type="entry name" value="AB_hydrolase_1"/>
</dbReference>
<proteinExistence type="predicted"/>
<reference evidence="2" key="1">
    <citation type="journal article" date="2023" name="Mol. Phylogenet. Evol.">
        <title>Genome-scale phylogeny and comparative genomics of the fungal order Sordariales.</title>
        <authorList>
            <person name="Hensen N."/>
            <person name="Bonometti L."/>
            <person name="Westerberg I."/>
            <person name="Brannstrom I.O."/>
            <person name="Guillou S."/>
            <person name="Cros-Aarteil S."/>
            <person name="Calhoun S."/>
            <person name="Haridas S."/>
            <person name="Kuo A."/>
            <person name="Mondo S."/>
            <person name="Pangilinan J."/>
            <person name="Riley R."/>
            <person name="LaButti K."/>
            <person name="Andreopoulos B."/>
            <person name="Lipzen A."/>
            <person name="Chen C."/>
            <person name="Yan M."/>
            <person name="Daum C."/>
            <person name="Ng V."/>
            <person name="Clum A."/>
            <person name="Steindorff A."/>
            <person name="Ohm R.A."/>
            <person name="Martin F."/>
            <person name="Silar P."/>
            <person name="Natvig D.O."/>
            <person name="Lalanne C."/>
            <person name="Gautier V."/>
            <person name="Ament-Velasquez S.L."/>
            <person name="Kruys A."/>
            <person name="Hutchinson M.I."/>
            <person name="Powell A.J."/>
            <person name="Barry K."/>
            <person name="Miller A.N."/>
            <person name="Grigoriev I.V."/>
            <person name="Debuchy R."/>
            <person name="Gladieux P."/>
            <person name="Hiltunen Thoren M."/>
            <person name="Johannesson H."/>
        </authorList>
    </citation>
    <scope>NUCLEOTIDE SEQUENCE</scope>
    <source>
        <strain evidence="2">CBS 141.50</strain>
    </source>
</reference>
<dbReference type="Proteomes" id="UP001302676">
    <property type="component" value="Unassembled WGS sequence"/>
</dbReference>
<dbReference type="Pfam" id="PF12697">
    <property type="entry name" value="Abhydrolase_6"/>
    <property type="match status" value="1"/>
</dbReference>
<dbReference type="Gene3D" id="3.40.50.1820">
    <property type="entry name" value="alpha/beta hydrolase"/>
    <property type="match status" value="1"/>
</dbReference>
<dbReference type="InterPro" id="IPR029058">
    <property type="entry name" value="AB_hydrolase_fold"/>
</dbReference>
<accession>A0AAN6UW60</accession>
<name>A0AAN6UW60_9PEZI</name>
<evidence type="ECO:0000259" key="1">
    <source>
        <dbReference type="Pfam" id="PF12697"/>
    </source>
</evidence>
<evidence type="ECO:0000313" key="3">
    <source>
        <dbReference type="Proteomes" id="UP001302676"/>
    </source>
</evidence>
<gene>
    <name evidence="2" type="ORF">C8A04DRAFT_15202</name>
</gene>
<dbReference type="RefSeq" id="XP_062633530.1">
    <property type="nucleotide sequence ID" value="XM_062778391.1"/>
</dbReference>
<evidence type="ECO:0000313" key="2">
    <source>
        <dbReference type="EMBL" id="KAK4140159.1"/>
    </source>
</evidence>
<dbReference type="EMBL" id="MU853639">
    <property type="protein sequence ID" value="KAK4140159.1"/>
    <property type="molecule type" value="Genomic_DNA"/>
</dbReference>
<dbReference type="GeneID" id="87815004"/>
<keyword evidence="3" id="KW-1185">Reference proteome</keyword>
<dbReference type="SUPFAM" id="SSF53474">
    <property type="entry name" value="alpha/beta-Hydrolases"/>
    <property type="match status" value="1"/>
</dbReference>
<sequence>MGLALGTCAAKPQCADVTFNVPITNSQNVAFASPPDPNDTAAIVGFMRDVWNGNKPASTGAFPVSDTFIIKGTYCVPKGSQTPKGLEVLVHGITYNKTMWAGQGFEKYNWHAAATARGYASLALDRLGHGDNPQRPDPLNVVQPQLQIDIMHEIFEAIRDVASPVNGLGQAYSKLVFVGHSWGSYLGAAMATQYPNDADALVLTGYSNYFDFSDVINADWASAADFDPARFDPSLPKGYVTITKQPQRTASFFAGNFDPAIPDIDFEGEDTLTSGEIGALPAILGPVAGYTGPVLVVTAVEDAFFCQAPKATCESHLDSTESSFPDASSYDYFAPQNTGHDLTLHYTAQDTFELVHQWLDQKL</sequence>
<organism evidence="2 3">
    <name type="scientific">Dichotomopilus funicola</name>
    <dbReference type="NCBI Taxonomy" id="1934379"/>
    <lineage>
        <taxon>Eukaryota</taxon>
        <taxon>Fungi</taxon>
        <taxon>Dikarya</taxon>
        <taxon>Ascomycota</taxon>
        <taxon>Pezizomycotina</taxon>
        <taxon>Sordariomycetes</taxon>
        <taxon>Sordariomycetidae</taxon>
        <taxon>Sordariales</taxon>
        <taxon>Chaetomiaceae</taxon>
        <taxon>Dichotomopilus</taxon>
    </lineage>
</organism>